<gene>
    <name evidence="1" type="primary">PGIP2</name>
    <name evidence="1" type="ORF">KSP39_PZI006932</name>
</gene>
<dbReference type="InterPro" id="IPR032675">
    <property type="entry name" value="LRR_dom_sf"/>
</dbReference>
<name>A0AAP0BRD6_9ASPA</name>
<keyword evidence="2" id="KW-1185">Reference proteome</keyword>
<dbReference type="EMBL" id="JBBWWQ010000005">
    <property type="protein sequence ID" value="KAK8947075.1"/>
    <property type="molecule type" value="Genomic_DNA"/>
</dbReference>
<dbReference type="Proteomes" id="UP001418222">
    <property type="component" value="Unassembled WGS sequence"/>
</dbReference>
<proteinExistence type="predicted"/>
<protein>
    <submittedName>
        <fullName evidence="1">Polygalacturonase inhibitor 2</fullName>
    </submittedName>
</protein>
<dbReference type="Gene3D" id="3.80.10.10">
    <property type="entry name" value="Ribonuclease Inhibitor"/>
    <property type="match status" value="1"/>
</dbReference>
<organism evidence="1 2">
    <name type="scientific">Platanthera zijinensis</name>
    <dbReference type="NCBI Taxonomy" id="2320716"/>
    <lineage>
        <taxon>Eukaryota</taxon>
        <taxon>Viridiplantae</taxon>
        <taxon>Streptophyta</taxon>
        <taxon>Embryophyta</taxon>
        <taxon>Tracheophyta</taxon>
        <taxon>Spermatophyta</taxon>
        <taxon>Magnoliopsida</taxon>
        <taxon>Liliopsida</taxon>
        <taxon>Asparagales</taxon>
        <taxon>Orchidaceae</taxon>
        <taxon>Orchidoideae</taxon>
        <taxon>Orchideae</taxon>
        <taxon>Orchidinae</taxon>
        <taxon>Platanthera</taxon>
    </lineage>
</organism>
<reference evidence="1 2" key="1">
    <citation type="journal article" date="2022" name="Nat. Plants">
        <title>Genomes of leafy and leafless Platanthera orchids illuminate the evolution of mycoheterotrophy.</title>
        <authorList>
            <person name="Li M.H."/>
            <person name="Liu K.W."/>
            <person name="Li Z."/>
            <person name="Lu H.C."/>
            <person name="Ye Q.L."/>
            <person name="Zhang D."/>
            <person name="Wang J.Y."/>
            <person name="Li Y.F."/>
            <person name="Zhong Z.M."/>
            <person name="Liu X."/>
            <person name="Yu X."/>
            <person name="Liu D.K."/>
            <person name="Tu X.D."/>
            <person name="Liu B."/>
            <person name="Hao Y."/>
            <person name="Liao X.Y."/>
            <person name="Jiang Y.T."/>
            <person name="Sun W.H."/>
            <person name="Chen J."/>
            <person name="Chen Y.Q."/>
            <person name="Ai Y."/>
            <person name="Zhai J.W."/>
            <person name="Wu S.S."/>
            <person name="Zhou Z."/>
            <person name="Hsiao Y.Y."/>
            <person name="Wu W.L."/>
            <person name="Chen Y.Y."/>
            <person name="Lin Y.F."/>
            <person name="Hsu J.L."/>
            <person name="Li C.Y."/>
            <person name="Wang Z.W."/>
            <person name="Zhao X."/>
            <person name="Zhong W.Y."/>
            <person name="Ma X.K."/>
            <person name="Ma L."/>
            <person name="Huang J."/>
            <person name="Chen G.Z."/>
            <person name="Huang M.Z."/>
            <person name="Huang L."/>
            <person name="Peng D.H."/>
            <person name="Luo Y.B."/>
            <person name="Zou S.Q."/>
            <person name="Chen S.P."/>
            <person name="Lan S."/>
            <person name="Tsai W.C."/>
            <person name="Van de Peer Y."/>
            <person name="Liu Z.J."/>
        </authorList>
    </citation>
    <scope>NUCLEOTIDE SEQUENCE [LARGE SCALE GENOMIC DNA]</scope>
    <source>
        <strain evidence="1">Lor287</strain>
    </source>
</reference>
<sequence>MSMIKFSVSTWTLVVNNNMINGSIPAQINMLSNPVNFNMSYNRLCGIIPAGPVMDKFDGAHFYHNKCLCRSKDSCLQILHTAAGNRGSSLLQIVNTFTTCKKPSHHRVSMSLKIDLAFQ</sequence>
<dbReference type="AlphaFoldDB" id="A0AAP0BRD6"/>
<evidence type="ECO:0000313" key="2">
    <source>
        <dbReference type="Proteomes" id="UP001418222"/>
    </source>
</evidence>
<accession>A0AAP0BRD6</accession>
<comment type="caution">
    <text evidence="1">The sequence shown here is derived from an EMBL/GenBank/DDBJ whole genome shotgun (WGS) entry which is preliminary data.</text>
</comment>
<dbReference type="SUPFAM" id="SSF52058">
    <property type="entry name" value="L domain-like"/>
    <property type="match status" value="1"/>
</dbReference>
<evidence type="ECO:0000313" key="1">
    <source>
        <dbReference type="EMBL" id="KAK8947075.1"/>
    </source>
</evidence>